<dbReference type="InterPro" id="IPR000914">
    <property type="entry name" value="SBP_5_dom"/>
</dbReference>
<sequence>MTACAASTCWKPSRTAVPSGRAADQPLITRIRFITRIRNHIITRLWGAAHEGEAIMNNRKNRPLSGRIGKAFAAIASVAAIAALAACGGSSASGGDNAGTPQQGGTLRLIQFPDTGQCIDPSQAISDSGPRTVVRNYVESLTDQDPDTGKLVPRLASDWQVSEDAKTYTFHIRQGITFSDGEKLDAAAVVKNIESLSKQAAISKVLSLNSLEKAEATDANTVTVTFSTPNLAFLNSTASTKFGIIAPKSLDIPAAQRCSGQGVYGTGPFTLEQYDPNTKTILKRRADYKPTSELAKHQGAAYLDTIEISYVPEESVRLGTFSSGQADAIHAATTEQFTRNAVAQIKAAGGTIQSHSIPGQAFNIYPNVADGKPLSDIKVRQALSYAIDRATYATTVYREGYPVVGSVYDATSVGLVKSPDTTTYDVDKANKLLDEAGWKQGDDGYRHKDGKKLTIVWFDATKRTGQELLIDELRKVGIDLQVDINPSAGENLKRVQSGDYDFVTTPYNAKNDPNVFDLIYSDQPSFYSGVHSLTPDKLKQAQDILKQADEGTTKEARLEQYSKFQKFIEENYAAIPLSERTQDLAVSNKVHGTRFGVETTVDFTDTWLSK</sequence>
<dbReference type="CDD" id="cd08492">
    <property type="entry name" value="PBP2_NikA_DppA_OppA_like_15"/>
    <property type="match status" value="1"/>
</dbReference>
<feature type="transmembrane region" description="Helical" evidence="5">
    <location>
        <begin position="68"/>
        <end position="86"/>
    </location>
</feature>
<dbReference type="GO" id="GO:0043190">
    <property type="term" value="C:ATP-binding cassette (ABC) transporter complex"/>
    <property type="evidence" value="ECO:0007669"/>
    <property type="project" value="InterPro"/>
</dbReference>
<evidence type="ECO:0000313" key="7">
    <source>
        <dbReference type="EMBL" id="KAA8828365.1"/>
    </source>
</evidence>
<keyword evidence="4" id="KW-0732">Signal</keyword>
<dbReference type="AlphaFoldDB" id="A0A5M9ZLI8"/>
<dbReference type="GO" id="GO:1904680">
    <property type="term" value="F:peptide transmembrane transporter activity"/>
    <property type="evidence" value="ECO:0007669"/>
    <property type="project" value="TreeGrafter"/>
</dbReference>
<comment type="subcellular location">
    <subcellularLocation>
        <location evidence="1">Cell envelope</location>
    </subcellularLocation>
</comment>
<feature type="domain" description="Solute-binding protein family 5" evidence="6">
    <location>
        <begin position="150"/>
        <end position="522"/>
    </location>
</feature>
<dbReference type="Proteomes" id="UP000412028">
    <property type="component" value="Unassembled WGS sequence"/>
</dbReference>
<dbReference type="PANTHER" id="PTHR30290:SF10">
    <property type="entry name" value="PERIPLASMIC OLIGOPEPTIDE-BINDING PROTEIN-RELATED"/>
    <property type="match status" value="1"/>
</dbReference>
<dbReference type="GO" id="GO:0015833">
    <property type="term" value="P:peptide transport"/>
    <property type="evidence" value="ECO:0007669"/>
    <property type="project" value="TreeGrafter"/>
</dbReference>
<evidence type="ECO:0000256" key="2">
    <source>
        <dbReference type="ARBA" id="ARBA00005695"/>
    </source>
</evidence>
<evidence type="ECO:0000256" key="4">
    <source>
        <dbReference type="ARBA" id="ARBA00022729"/>
    </source>
</evidence>
<accession>A0A5M9ZLI8</accession>
<evidence type="ECO:0000256" key="3">
    <source>
        <dbReference type="ARBA" id="ARBA00022448"/>
    </source>
</evidence>
<dbReference type="GO" id="GO:0030313">
    <property type="term" value="C:cell envelope"/>
    <property type="evidence" value="ECO:0007669"/>
    <property type="project" value="UniProtKB-SubCell"/>
</dbReference>
<dbReference type="SUPFAM" id="SSF53850">
    <property type="entry name" value="Periplasmic binding protein-like II"/>
    <property type="match status" value="1"/>
</dbReference>
<name>A0A5M9ZLI8_9BIFI</name>
<dbReference type="PIRSF" id="PIRSF002741">
    <property type="entry name" value="MppA"/>
    <property type="match status" value="1"/>
</dbReference>
<evidence type="ECO:0000256" key="1">
    <source>
        <dbReference type="ARBA" id="ARBA00004196"/>
    </source>
</evidence>
<proteinExistence type="inferred from homology"/>
<protein>
    <submittedName>
        <fullName evidence="7">ABC transporter substrate-binding protein</fullName>
    </submittedName>
</protein>
<evidence type="ECO:0000259" key="6">
    <source>
        <dbReference type="Pfam" id="PF00496"/>
    </source>
</evidence>
<dbReference type="InterPro" id="IPR030678">
    <property type="entry name" value="Peptide/Ni-bd"/>
</dbReference>
<keyword evidence="5" id="KW-0812">Transmembrane</keyword>
<organism evidence="7 8">
    <name type="scientific">Bifidobacterium tissieri</name>
    <dbReference type="NCBI Taxonomy" id="1630162"/>
    <lineage>
        <taxon>Bacteria</taxon>
        <taxon>Bacillati</taxon>
        <taxon>Actinomycetota</taxon>
        <taxon>Actinomycetes</taxon>
        <taxon>Bifidobacteriales</taxon>
        <taxon>Bifidobacteriaceae</taxon>
        <taxon>Bifidobacterium</taxon>
    </lineage>
</organism>
<evidence type="ECO:0000313" key="8">
    <source>
        <dbReference type="Proteomes" id="UP000412028"/>
    </source>
</evidence>
<reference evidence="7 8" key="1">
    <citation type="journal article" date="2019" name="Syst. Appl. Microbiol.">
        <title>Characterization of Bifidobacterium species in feaces of the Egyptian fruit bat: Description of B. vespertilionis sp. nov. and B. rousetti sp. nov.</title>
        <authorList>
            <person name="Modesto M."/>
            <person name="Satti M."/>
            <person name="Watanabe K."/>
            <person name="Puglisi E."/>
            <person name="Morelli L."/>
            <person name="Huang C.-H."/>
            <person name="Liou J.-S."/>
            <person name="Miyashita M."/>
            <person name="Tamura T."/>
            <person name="Saito S."/>
            <person name="Mori K."/>
            <person name="Huang L."/>
            <person name="Sciavilla P."/>
            <person name="Sandri C."/>
            <person name="Spiezio C."/>
            <person name="Vitali F."/>
            <person name="Cavalieri D."/>
            <person name="Perpetuini G."/>
            <person name="Tofalo R."/>
            <person name="Bonetti A."/>
            <person name="Arita M."/>
            <person name="Mattarelli P."/>
        </authorList>
    </citation>
    <scope>NUCLEOTIDE SEQUENCE [LARGE SCALE GENOMIC DNA]</scope>
    <source>
        <strain evidence="7 8">RST7</strain>
    </source>
</reference>
<evidence type="ECO:0000256" key="5">
    <source>
        <dbReference type="SAM" id="Phobius"/>
    </source>
</evidence>
<keyword evidence="5" id="KW-0472">Membrane</keyword>
<comment type="caution">
    <text evidence="7">The sequence shown here is derived from an EMBL/GenBank/DDBJ whole genome shotgun (WGS) entry which is preliminary data.</text>
</comment>
<dbReference type="OrthoDB" id="5240629at2"/>
<dbReference type="Gene3D" id="3.40.190.10">
    <property type="entry name" value="Periplasmic binding protein-like II"/>
    <property type="match status" value="1"/>
</dbReference>
<keyword evidence="5" id="KW-1133">Transmembrane helix</keyword>
<dbReference type="Gene3D" id="3.10.105.10">
    <property type="entry name" value="Dipeptide-binding Protein, Domain 3"/>
    <property type="match status" value="1"/>
</dbReference>
<comment type="similarity">
    <text evidence="2">Belongs to the bacterial solute-binding protein 5 family.</text>
</comment>
<dbReference type="GO" id="GO:0042597">
    <property type="term" value="C:periplasmic space"/>
    <property type="evidence" value="ECO:0007669"/>
    <property type="project" value="UniProtKB-ARBA"/>
</dbReference>
<dbReference type="PANTHER" id="PTHR30290">
    <property type="entry name" value="PERIPLASMIC BINDING COMPONENT OF ABC TRANSPORTER"/>
    <property type="match status" value="1"/>
</dbReference>
<dbReference type="Pfam" id="PF00496">
    <property type="entry name" value="SBP_bac_5"/>
    <property type="match status" value="1"/>
</dbReference>
<dbReference type="InterPro" id="IPR039424">
    <property type="entry name" value="SBP_5"/>
</dbReference>
<dbReference type="EMBL" id="RZUI01000013">
    <property type="protein sequence ID" value="KAA8828365.1"/>
    <property type="molecule type" value="Genomic_DNA"/>
</dbReference>
<gene>
    <name evidence="7" type="ORF">EMO89_09355</name>
</gene>
<keyword evidence="3" id="KW-0813">Transport</keyword>